<dbReference type="AlphaFoldDB" id="A0A9Q1GRF7"/>
<gene>
    <name evidence="2" type="ORF">Cgig2_033098</name>
</gene>
<protein>
    <submittedName>
        <fullName evidence="2">Uncharacterized protein</fullName>
    </submittedName>
</protein>
<keyword evidence="3" id="KW-1185">Reference proteome</keyword>
<reference evidence="2" key="1">
    <citation type="submission" date="2022-04" db="EMBL/GenBank/DDBJ databases">
        <title>Carnegiea gigantea Genome sequencing and assembly v2.</title>
        <authorList>
            <person name="Copetti D."/>
            <person name="Sanderson M.J."/>
            <person name="Burquez A."/>
            <person name="Wojciechowski M.F."/>
        </authorList>
    </citation>
    <scope>NUCLEOTIDE SEQUENCE</scope>
    <source>
        <strain evidence="2">SGP5-SGP5p</strain>
        <tissue evidence="2">Aerial part</tissue>
    </source>
</reference>
<evidence type="ECO:0000256" key="1">
    <source>
        <dbReference type="SAM" id="MobiDB-lite"/>
    </source>
</evidence>
<feature type="compositionally biased region" description="Basic and acidic residues" evidence="1">
    <location>
        <begin position="131"/>
        <end position="146"/>
    </location>
</feature>
<evidence type="ECO:0000313" key="2">
    <source>
        <dbReference type="EMBL" id="KAJ8424214.1"/>
    </source>
</evidence>
<feature type="region of interest" description="Disordered" evidence="1">
    <location>
        <begin position="1"/>
        <end position="197"/>
    </location>
</feature>
<dbReference type="EMBL" id="JAKOGI010001736">
    <property type="protein sequence ID" value="KAJ8424214.1"/>
    <property type="molecule type" value="Genomic_DNA"/>
</dbReference>
<feature type="compositionally biased region" description="Basic and acidic residues" evidence="1">
    <location>
        <begin position="154"/>
        <end position="176"/>
    </location>
</feature>
<sequence>MPEDSSVGKVEEKNEGSKKNATDRPQEGTILHQAPRTHLETQTYSNKPEQDEKILEKTPTKSEKKQRGEKPGETKKEKPKKATFPMRQSQRVKNLSKPLVQEGHISKVEISSDTSDDKDSSPMEGESNDESFDRSFEKPHEEKEPSNKPPTRLGHKEREEKREETKKQETKREPVTKDAQLSTGDALPEEKTSNSGQDIQMALQQQPLKYEKGGNEKRIYQKAFITRMSIRLFSSMVAQLNEAQTEAVRSMGFASFLKVNIKQIPGKFFKWLVHSFDPYYASFVLPSGQRFMIIAFDAYVTLGLPIGGREIMKSSMSSTDEEYDEVHAAWAKEWKIEHTAPELIRMLEFILAKKDKGESFKRNFIIYLVNCCFNGPKNRYCRKSILKFIKDINQIASLD</sequence>
<proteinExistence type="predicted"/>
<comment type="caution">
    <text evidence="2">The sequence shown here is derived from an EMBL/GenBank/DDBJ whole genome shotgun (WGS) entry which is preliminary data.</text>
</comment>
<dbReference type="PANTHER" id="PTHR34835:SF90">
    <property type="entry name" value="AMINOTRANSFERASE-LIKE PLANT MOBILE DOMAIN-CONTAINING PROTEIN"/>
    <property type="match status" value="1"/>
</dbReference>
<name>A0A9Q1GRF7_9CARY</name>
<feature type="compositionally biased region" description="Basic and acidic residues" evidence="1">
    <location>
        <begin position="48"/>
        <end position="76"/>
    </location>
</feature>
<evidence type="ECO:0000313" key="3">
    <source>
        <dbReference type="Proteomes" id="UP001153076"/>
    </source>
</evidence>
<accession>A0A9Q1GRF7</accession>
<organism evidence="2 3">
    <name type="scientific">Carnegiea gigantea</name>
    <dbReference type="NCBI Taxonomy" id="171969"/>
    <lineage>
        <taxon>Eukaryota</taxon>
        <taxon>Viridiplantae</taxon>
        <taxon>Streptophyta</taxon>
        <taxon>Embryophyta</taxon>
        <taxon>Tracheophyta</taxon>
        <taxon>Spermatophyta</taxon>
        <taxon>Magnoliopsida</taxon>
        <taxon>eudicotyledons</taxon>
        <taxon>Gunneridae</taxon>
        <taxon>Pentapetalae</taxon>
        <taxon>Caryophyllales</taxon>
        <taxon>Cactineae</taxon>
        <taxon>Cactaceae</taxon>
        <taxon>Cactoideae</taxon>
        <taxon>Echinocereeae</taxon>
        <taxon>Carnegiea</taxon>
    </lineage>
</organism>
<feature type="compositionally biased region" description="Basic and acidic residues" evidence="1">
    <location>
        <begin position="9"/>
        <end position="26"/>
    </location>
</feature>
<dbReference type="Proteomes" id="UP001153076">
    <property type="component" value="Unassembled WGS sequence"/>
</dbReference>
<dbReference type="PANTHER" id="PTHR34835">
    <property type="entry name" value="OS07G0283600 PROTEIN-RELATED"/>
    <property type="match status" value="1"/>
</dbReference>